<keyword evidence="9" id="KW-0472">Membrane</keyword>
<dbReference type="GO" id="GO:0020037">
    <property type="term" value="F:heme binding"/>
    <property type="evidence" value="ECO:0007669"/>
    <property type="project" value="InterPro"/>
</dbReference>
<gene>
    <name evidence="10" type="ORF">HS088_TW15G00009</name>
</gene>
<keyword evidence="7" id="KW-0408">Iron</keyword>
<organism evidence="10 11">
    <name type="scientific">Tripterygium wilfordii</name>
    <name type="common">Thunder God vine</name>
    <dbReference type="NCBI Taxonomy" id="458696"/>
    <lineage>
        <taxon>Eukaryota</taxon>
        <taxon>Viridiplantae</taxon>
        <taxon>Streptophyta</taxon>
        <taxon>Embryophyta</taxon>
        <taxon>Tracheophyta</taxon>
        <taxon>Spermatophyta</taxon>
        <taxon>Magnoliopsida</taxon>
        <taxon>eudicotyledons</taxon>
        <taxon>Gunneridae</taxon>
        <taxon>Pentapetalae</taxon>
        <taxon>rosids</taxon>
        <taxon>fabids</taxon>
        <taxon>Celastrales</taxon>
        <taxon>Celastraceae</taxon>
        <taxon>Tripterygium</taxon>
    </lineage>
</organism>
<dbReference type="Gene3D" id="1.10.630.10">
    <property type="entry name" value="Cytochrome P450"/>
    <property type="match status" value="1"/>
</dbReference>
<evidence type="ECO:0000256" key="3">
    <source>
        <dbReference type="ARBA" id="ARBA00010617"/>
    </source>
</evidence>
<keyword evidence="4" id="KW-0349">Heme</keyword>
<keyword evidence="6" id="KW-0560">Oxidoreductase</keyword>
<evidence type="ECO:0000313" key="11">
    <source>
        <dbReference type="Proteomes" id="UP000593562"/>
    </source>
</evidence>
<comment type="caution">
    <text evidence="10">The sequence shown here is derived from an EMBL/GenBank/DDBJ whole genome shotgun (WGS) entry which is preliminary data.</text>
</comment>
<comment type="cofactor">
    <cofactor evidence="1">
        <name>heme</name>
        <dbReference type="ChEBI" id="CHEBI:30413"/>
    </cofactor>
</comment>
<evidence type="ECO:0000256" key="2">
    <source>
        <dbReference type="ARBA" id="ARBA00004370"/>
    </source>
</evidence>
<accession>A0A7J7CKC0</accession>
<comment type="subcellular location">
    <subcellularLocation>
        <location evidence="2">Membrane</location>
    </subcellularLocation>
</comment>
<dbReference type="Pfam" id="PF00067">
    <property type="entry name" value="p450"/>
    <property type="match status" value="1"/>
</dbReference>
<name>A0A7J7CKC0_TRIWF</name>
<dbReference type="PANTHER" id="PTHR47943:SF9">
    <property type="entry name" value="CYTOCHROME P450"/>
    <property type="match status" value="1"/>
</dbReference>
<evidence type="ECO:0000256" key="5">
    <source>
        <dbReference type="ARBA" id="ARBA00022723"/>
    </source>
</evidence>
<evidence type="ECO:0000256" key="1">
    <source>
        <dbReference type="ARBA" id="ARBA00001971"/>
    </source>
</evidence>
<dbReference type="EMBL" id="JAAARO010000015">
    <property type="protein sequence ID" value="KAF5734517.1"/>
    <property type="molecule type" value="Genomic_DNA"/>
</dbReference>
<dbReference type="GO" id="GO:0004497">
    <property type="term" value="F:monooxygenase activity"/>
    <property type="evidence" value="ECO:0007669"/>
    <property type="project" value="UniProtKB-KW"/>
</dbReference>
<dbReference type="GO" id="GO:0005506">
    <property type="term" value="F:iron ion binding"/>
    <property type="evidence" value="ECO:0007669"/>
    <property type="project" value="InterPro"/>
</dbReference>
<keyword evidence="8" id="KW-0503">Monooxygenase</keyword>
<reference evidence="10 11" key="1">
    <citation type="journal article" date="2020" name="Nat. Commun.">
        <title>Genome of Tripterygium wilfordii and identification of cytochrome P450 involved in triptolide biosynthesis.</title>
        <authorList>
            <person name="Tu L."/>
            <person name="Su P."/>
            <person name="Zhang Z."/>
            <person name="Gao L."/>
            <person name="Wang J."/>
            <person name="Hu T."/>
            <person name="Zhou J."/>
            <person name="Zhang Y."/>
            <person name="Zhao Y."/>
            <person name="Liu Y."/>
            <person name="Song Y."/>
            <person name="Tong Y."/>
            <person name="Lu Y."/>
            <person name="Yang J."/>
            <person name="Xu C."/>
            <person name="Jia M."/>
            <person name="Peters R.J."/>
            <person name="Huang L."/>
            <person name="Gao W."/>
        </authorList>
    </citation>
    <scope>NUCLEOTIDE SEQUENCE [LARGE SCALE GENOMIC DNA]</scope>
    <source>
        <strain evidence="11">cv. XIE 37</strain>
        <tissue evidence="10">Leaf</tissue>
    </source>
</reference>
<dbReference type="GO" id="GO:0016705">
    <property type="term" value="F:oxidoreductase activity, acting on paired donors, with incorporation or reduction of molecular oxygen"/>
    <property type="evidence" value="ECO:0007669"/>
    <property type="project" value="InterPro"/>
</dbReference>
<evidence type="ECO:0000256" key="4">
    <source>
        <dbReference type="ARBA" id="ARBA00022617"/>
    </source>
</evidence>
<evidence type="ECO:0000256" key="7">
    <source>
        <dbReference type="ARBA" id="ARBA00023004"/>
    </source>
</evidence>
<dbReference type="InterPro" id="IPR036396">
    <property type="entry name" value="Cyt_P450_sf"/>
</dbReference>
<dbReference type="InterPro" id="IPR001128">
    <property type="entry name" value="Cyt_P450"/>
</dbReference>
<keyword evidence="5" id="KW-0479">Metal-binding</keyword>
<proteinExistence type="inferred from homology"/>
<evidence type="ECO:0000256" key="6">
    <source>
        <dbReference type="ARBA" id="ARBA00023002"/>
    </source>
</evidence>
<dbReference type="SUPFAM" id="SSF48264">
    <property type="entry name" value="Cytochrome P450"/>
    <property type="match status" value="1"/>
</dbReference>
<evidence type="ECO:0000256" key="9">
    <source>
        <dbReference type="ARBA" id="ARBA00023136"/>
    </source>
</evidence>
<dbReference type="InParanoid" id="A0A7J7CKC0"/>
<comment type="similarity">
    <text evidence="3">Belongs to the cytochrome P450 family.</text>
</comment>
<dbReference type="Proteomes" id="UP000593562">
    <property type="component" value="Unassembled WGS sequence"/>
</dbReference>
<dbReference type="GO" id="GO:0016020">
    <property type="term" value="C:membrane"/>
    <property type="evidence" value="ECO:0007669"/>
    <property type="project" value="UniProtKB-SubCell"/>
</dbReference>
<evidence type="ECO:0000313" key="10">
    <source>
        <dbReference type="EMBL" id="KAF5734517.1"/>
    </source>
</evidence>
<keyword evidence="11" id="KW-1185">Reference proteome</keyword>
<evidence type="ECO:0000256" key="8">
    <source>
        <dbReference type="ARBA" id="ARBA00023033"/>
    </source>
</evidence>
<dbReference type="PANTHER" id="PTHR47943">
    <property type="entry name" value="CYTOCHROME P450 93A3-LIKE"/>
    <property type="match status" value="1"/>
</dbReference>
<protein>
    <submittedName>
        <fullName evidence="10">Cytochrome P450 CYP736A12-like protein</fullName>
    </submittedName>
</protein>
<dbReference type="AlphaFoldDB" id="A0A7J7CKC0"/>
<sequence>MALTPYGSNWRNVRKLCHTYLLCASKVESFTQIRREELEMLVGYVRKSVMAQEVVDLTEKVREMTEKVIFRMLFGYKINYHKFDVKMLIEEASFFAGAFDISDFMPYLGALDLQGMRKRMGAFRKAMDEFLETIINDHESYTPKSRWELY</sequence>